<gene>
    <name evidence="1" type="ORF">SAMN05216439_1517</name>
</gene>
<reference evidence="1 2" key="1">
    <citation type="submission" date="2016-10" db="EMBL/GenBank/DDBJ databases">
        <authorList>
            <person name="de Groot N.N."/>
        </authorList>
    </citation>
    <scope>NUCLEOTIDE SEQUENCE [LARGE SCALE GENOMIC DNA]</scope>
    <source>
        <strain evidence="1 2">DSM 11978</strain>
    </source>
</reference>
<organism evidence="1 2">
    <name type="scientific">Methanobrevibacter gottschalkii</name>
    <dbReference type="NCBI Taxonomy" id="190974"/>
    <lineage>
        <taxon>Archaea</taxon>
        <taxon>Methanobacteriati</taxon>
        <taxon>Methanobacteriota</taxon>
        <taxon>Methanomada group</taxon>
        <taxon>Methanobacteria</taxon>
        <taxon>Methanobacteriales</taxon>
        <taxon>Methanobacteriaceae</taxon>
        <taxon>Methanobrevibacter</taxon>
    </lineage>
</organism>
<protein>
    <submittedName>
        <fullName evidence="1">Uncharacterized protein</fullName>
    </submittedName>
</protein>
<dbReference type="STRING" id="190974.SAMN05216439_1517"/>
<proteinExistence type="predicted"/>
<name>A0A1H7K1V0_9EURY</name>
<evidence type="ECO:0000313" key="1">
    <source>
        <dbReference type="EMBL" id="SEK80911.1"/>
    </source>
</evidence>
<dbReference type="EMBL" id="FOAK01000005">
    <property type="protein sequence ID" value="SEK80911.1"/>
    <property type="molecule type" value="Genomic_DNA"/>
</dbReference>
<dbReference type="Proteomes" id="UP000199506">
    <property type="component" value="Unassembled WGS sequence"/>
</dbReference>
<evidence type="ECO:0000313" key="2">
    <source>
        <dbReference type="Proteomes" id="UP000199506"/>
    </source>
</evidence>
<dbReference type="RefSeq" id="WP_069574986.1">
    <property type="nucleotide sequence ID" value="NZ_FOAK01000005.1"/>
</dbReference>
<sequence>MNFLNNCIIVFHVTHRFVKDVQIKGILDMDYYGEIENPLQYFDEDKNLIWHIPPNPYRGGTKEYVAYKKLIEEFKPDDGFIELLAVCGEYPEYYHYDWYDIEMEALTWESI</sequence>
<accession>A0A1H7K1V0</accession>
<dbReference type="AlphaFoldDB" id="A0A1H7K1V0"/>